<reference evidence="3" key="1">
    <citation type="submission" date="2022-08" db="EMBL/GenBank/DDBJ databases">
        <title>Novel sulphate-reducing endosymbionts in the free-living metamonad Anaeramoeba.</title>
        <authorList>
            <person name="Jerlstrom-Hultqvist J."/>
            <person name="Cepicka I."/>
            <person name="Gallot-Lavallee L."/>
            <person name="Salas-Leiva D."/>
            <person name="Curtis B.A."/>
            <person name="Zahonova K."/>
            <person name="Pipaliya S."/>
            <person name="Dacks J."/>
            <person name="Roger A.J."/>
        </authorList>
    </citation>
    <scope>NUCLEOTIDE SEQUENCE</scope>
    <source>
        <strain evidence="3">Busselton2</strain>
    </source>
</reference>
<evidence type="ECO:0000256" key="1">
    <source>
        <dbReference type="SAM" id="Coils"/>
    </source>
</evidence>
<evidence type="ECO:0000259" key="2">
    <source>
        <dbReference type="PROSITE" id="PS51205"/>
    </source>
</evidence>
<organism evidence="3 4">
    <name type="scientific">Anaeramoeba flamelloides</name>
    <dbReference type="NCBI Taxonomy" id="1746091"/>
    <lineage>
        <taxon>Eukaryota</taxon>
        <taxon>Metamonada</taxon>
        <taxon>Anaeramoebidae</taxon>
        <taxon>Anaeramoeba</taxon>
    </lineage>
</organism>
<dbReference type="InterPro" id="IPR003123">
    <property type="entry name" value="VPS9"/>
</dbReference>
<accession>A0AAV7Y6C0</accession>
<dbReference type="InterPro" id="IPR037191">
    <property type="entry name" value="VPS9_dom_sf"/>
</dbReference>
<protein>
    <submittedName>
        <fullName evidence="3">Nnp-1 protein putative nuclear protein 1 nop52</fullName>
    </submittedName>
</protein>
<comment type="caution">
    <text evidence="3">The sequence shown here is derived from an EMBL/GenBank/DDBJ whole genome shotgun (WGS) entry which is preliminary data.</text>
</comment>
<sequence>MSNSTSNHKKQEPNEDKEISELRKLLLVIENYISVLETKKNNYNKQSTETKSQNKIKTFNNLIKETLILIEKRKRMLFQKRINHLINQKMDRDLLQDPQTEDTIENKIWESLDHKTFFLALNFDPFLMKCHSEIRTYEKKILRIQSKLDNVNYQDQNPQITKLKRSIDEITSHHNHKNRNKIMSIIENPETHLGRSCFKLIQKVESNKLQDLGVINDSIRKTIIKYFQPKVNKIKDNEIEDYDNEIVSFGNDDDFGINLQEFGNNNNYVELENSKSPTEEENMVEMCFRLYFFSKLSNKLTDMIYDHDKENKYYEQLEKYKEVTLEDFSLSREILDISKPYSLLQFVSEIKLLQYFTSPVLKLQTVLKFQLIILKHLINLGVHEETGETKLKMEKEREKERGIEIEIEIEKEKGNENEKGEEKEKEIEKKNLNKENEEYLIFIFKKITAFILLKSGITNLYTELDYIKKFCDPEFLHSPTIKIFLQYFEDSLQMINTFSKTNLHSKKNDLSGKLLIVFENKWDDLVKNHNYFNFEKKEIVLMGYKLFLIPQYMFEWTKLISTCVLYTGSKKDSISGKVIKIKENLSSNEQEFIMKLFVGIPISEISMNLENTSNNQVALISKIKDTTLTNEPFDFLLEIPNGNLLSSSKLINHTLNLIRLVGISENEKIRNIDQLKDLEELYVTNYLQDKLENEKGNVTENENDNQILSIYQQVDQTIFKIKKILTLLNCHMDMSIGISNVFDNITTNSLKNFLVQCNDLHLLSQLERKKQKINFLIFTKLSQFLTYWINQLKKLGFEIIQDPMVNSNTFSEVIKKLQLLNNLNVDGRIGVKTRKKIAQLIECINIEN</sequence>
<dbReference type="EMBL" id="JANTQA010000070">
    <property type="protein sequence ID" value="KAJ3425382.1"/>
    <property type="molecule type" value="Genomic_DNA"/>
</dbReference>
<feature type="coiled-coil region" evidence="1">
    <location>
        <begin position="393"/>
        <end position="438"/>
    </location>
</feature>
<feature type="domain" description="VPS9" evidence="2">
    <location>
        <begin position="307"/>
        <end position="504"/>
    </location>
</feature>
<dbReference type="Proteomes" id="UP001146793">
    <property type="component" value="Unassembled WGS sequence"/>
</dbReference>
<dbReference type="PROSITE" id="PS51205">
    <property type="entry name" value="VPS9"/>
    <property type="match status" value="1"/>
</dbReference>
<dbReference type="InterPro" id="IPR059025">
    <property type="entry name" value="STB6_N"/>
</dbReference>
<evidence type="ECO:0000313" key="4">
    <source>
        <dbReference type="Proteomes" id="UP001146793"/>
    </source>
</evidence>
<dbReference type="SUPFAM" id="SSF109993">
    <property type="entry name" value="VPS9 domain"/>
    <property type="match status" value="1"/>
</dbReference>
<keyword evidence="1" id="KW-0175">Coiled coil</keyword>
<dbReference type="Pfam" id="PF25995">
    <property type="entry name" value="STB6_N"/>
    <property type="match status" value="1"/>
</dbReference>
<dbReference type="AlphaFoldDB" id="A0AAV7Y6C0"/>
<name>A0AAV7Y6C0_9EUKA</name>
<evidence type="ECO:0000313" key="3">
    <source>
        <dbReference type="EMBL" id="KAJ3425382.1"/>
    </source>
</evidence>
<proteinExistence type="predicted"/>
<dbReference type="Gene3D" id="1.20.1050.80">
    <property type="entry name" value="VPS9 domain"/>
    <property type="match status" value="1"/>
</dbReference>
<gene>
    <name evidence="3" type="ORF">M0812_27820</name>
</gene>